<evidence type="ECO:0000313" key="2">
    <source>
        <dbReference type="EMBL" id="KZZ93874.1"/>
    </source>
</evidence>
<accession>A0A168AFL9</accession>
<reference evidence="2 3" key="1">
    <citation type="journal article" date="2016" name="Genome Biol. Evol.">
        <title>Divergent and convergent evolution of fungal pathogenicity.</title>
        <authorList>
            <person name="Shang Y."/>
            <person name="Xiao G."/>
            <person name="Zheng P."/>
            <person name="Cen K."/>
            <person name="Zhan S."/>
            <person name="Wang C."/>
        </authorList>
    </citation>
    <scope>NUCLEOTIDE SEQUENCE [LARGE SCALE GENOMIC DNA]</scope>
    <source>
        <strain evidence="2 3">RCEF 2490</strain>
    </source>
</reference>
<feature type="compositionally biased region" description="Basic and acidic residues" evidence="1">
    <location>
        <begin position="42"/>
        <end position="51"/>
    </location>
</feature>
<name>A0A168AFL9_9HYPO</name>
<comment type="caution">
    <text evidence="2">The sequence shown here is derived from an EMBL/GenBank/DDBJ whole genome shotgun (WGS) entry which is preliminary data.</text>
</comment>
<feature type="region of interest" description="Disordered" evidence="1">
    <location>
        <begin position="1"/>
        <end position="51"/>
    </location>
</feature>
<dbReference type="AlphaFoldDB" id="A0A168AFL9"/>
<dbReference type="EMBL" id="AZGY01000012">
    <property type="protein sequence ID" value="KZZ93874.1"/>
    <property type="molecule type" value="Genomic_DNA"/>
</dbReference>
<dbReference type="Proteomes" id="UP000078544">
    <property type="component" value="Unassembled WGS sequence"/>
</dbReference>
<evidence type="ECO:0000256" key="1">
    <source>
        <dbReference type="SAM" id="MobiDB-lite"/>
    </source>
</evidence>
<keyword evidence="3" id="KW-1185">Reference proteome</keyword>
<organism evidence="2 3">
    <name type="scientific">Moelleriella libera RCEF 2490</name>
    <dbReference type="NCBI Taxonomy" id="1081109"/>
    <lineage>
        <taxon>Eukaryota</taxon>
        <taxon>Fungi</taxon>
        <taxon>Dikarya</taxon>
        <taxon>Ascomycota</taxon>
        <taxon>Pezizomycotina</taxon>
        <taxon>Sordariomycetes</taxon>
        <taxon>Hypocreomycetidae</taxon>
        <taxon>Hypocreales</taxon>
        <taxon>Clavicipitaceae</taxon>
        <taxon>Moelleriella</taxon>
    </lineage>
</organism>
<sequence length="51" mass="5438">MSGQRVSPDSCPADREGGTLRDKAAFEGDGVAESSEKQWPGTKHETTDALM</sequence>
<evidence type="ECO:0000313" key="3">
    <source>
        <dbReference type="Proteomes" id="UP000078544"/>
    </source>
</evidence>
<protein>
    <submittedName>
        <fullName evidence="2">Uncharacterized protein</fullName>
    </submittedName>
</protein>
<gene>
    <name evidence="2" type="ORF">AAL_05590</name>
</gene>
<feature type="compositionally biased region" description="Basic and acidic residues" evidence="1">
    <location>
        <begin position="12"/>
        <end position="26"/>
    </location>
</feature>
<proteinExistence type="predicted"/>